<organism evidence="3 4">
    <name type="scientific">Nocardioides marmorisolisilvae</name>
    <dbReference type="NCBI Taxonomy" id="1542737"/>
    <lineage>
        <taxon>Bacteria</taxon>
        <taxon>Bacillati</taxon>
        <taxon>Actinomycetota</taxon>
        <taxon>Actinomycetes</taxon>
        <taxon>Propionibacteriales</taxon>
        <taxon>Nocardioidaceae</taxon>
        <taxon>Nocardioides</taxon>
    </lineage>
</organism>
<gene>
    <name evidence="3" type="ORF">EFL95_15670</name>
</gene>
<comment type="caution">
    <text evidence="3">The sequence shown here is derived from an EMBL/GenBank/DDBJ whole genome shotgun (WGS) entry which is preliminary data.</text>
</comment>
<feature type="signal peptide" evidence="2">
    <location>
        <begin position="1"/>
        <end position="30"/>
    </location>
</feature>
<keyword evidence="2" id="KW-0732">Signal</keyword>
<reference evidence="3 4" key="1">
    <citation type="submission" date="2018-11" db="EMBL/GenBank/DDBJ databases">
        <authorList>
            <person name="Li F."/>
        </authorList>
    </citation>
    <scope>NUCLEOTIDE SEQUENCE [LARGE SCALE GENOMIC DNA]</scope>
    <source>
        <strain evidence="3 4">KIS18-7</strain>
    </source>
</reference>
<name>A0A3N0DPU2_9ACTN</name>
<dbReference type="AlphaFoldDB" id="A0A3N0DPU2"/>
<evidence type="ECO:0008006" key="5">
    <source>
        <dbReference type="Google" id="ProtNLM"/>
    </source>
</evidence>
<sequence>MRILGLPTVRTAAVAAAVLALVVVASPASADSITTRSGQTLSITVGASGLDQPQLVTHGTARISSGPTTIRSVVIRIDQGDPIAVEPDAQGHFTKGVVLAFDLTSVQVEAIATASDGSTVNAIVALASDGTVTRPASPDKSTGKRTLAPTGLDDPPVLGPLGLLLVLTGVALVQWSRRDEDPDQAA</sequence>
<evidence type="ECO:0000256" key="2">
    <source>
        <dbReference type="SAM" id="SignalP"/>
    </source>
</evidence>
<dbReference type="Proteomes" id="UP000277094">
    <property type="component" value="Unassembled WGS sequence"/>
</dbReference>
<dbReference type="RefSeq" id="WP_123235055.1">
    <property type="nucleotide sequence ID" value="NZ_RJSG01000003.1"/>
</dbReference>
<evidence type="ECO:0000256" key="1">
    <source>
        <dbReference type="SAM" id="MobiDB-lite"/>
    </source>
</evidence>
<dbReference type="EMBL" id="RJSG01000003">
    <property type="protein sequence ID" value="RNL77466.1"/>
    <property type="molecule type" value="Genomic_DNA"/>
</dbReference>
<protein>
    <recommendedName>
        <fullName evidence="5">LPXTG cell wall anchor domain-containing protein</fullName>
    </recommendedName>
</protein>
<evidence type="ECO:0000313" key="3">
    <source>
        <dbReference type="EMBL" id="RNL77466.1"/>
    </source>
</evidence>
<feature type="chain" id="PRO_5018187519" description="LPXTG cell wall anchor domain-containing protein" evidence="2">
    <location>
        <begin position="31"/>
        <end position="186"/>
    </location>
</feature>
<accession>A0A3N0DPU2</accession>
<proteinExistence type="predicted"/>
<keyword evidence="4" id="KW-1185">Reference proteome</keyword>
<evidence type="ECO:0000313" key="4">
    <source>
        <dbReference type="Proteomes" id="UP000277094"/>
    </source>
</evidence>
<feature type="region of interest" description="Disordered" evidence="1">
    <location>
        <begin position="131"/>
        <end position="153"/>
    </location>
</feature>